<dbReference type="PATRIC" id="fig|1297742.4.peg.3120"/>
<dbReference type="Pfam" id="PF08334">
    <property type="entry name" value="T2SSG"/>
    <property type="match status" value="1"/>
</dbReference>
<gene>
    <name evidence="3" type="ORF">A176_003094</name>
</gene>
<dbReference type="EMBL" id="CP012109">
    <property type="protein sequence ID" value="AKQ66182.1"/>
    <property type="molecule type" value="Genomic_DNA"/>
</dbReference>
<dbReference type="KEGG" id="mym:A176_003094"/>
<dbReference type="STRING" id="1297742.A176_003094"/>
<sequence length="141" mass="15300">MKLTQKVDSRHRRARGGTACEYMIILLIFGLVVTAMFVVVIHPKLQAARRDRASLDLHGLAAALKRHDTKTGQYPTTSSAFAEIVRSGTLDVLLTDPWGRDYVYVNEGDAPFVLSYGADGVAGGQGHDADIVVKVVQHVAP</sequence>
<name>A0A0H4XDQ7_9BACT</name>
<dbReference type="eggNOG" id="COG2165">
    <property type="taxonomic scope" value="Bacteria"/>
</dbReference>
<keyword evidence="1" id="KW-0472">Membrane</keyword>
<accession>A0A0H4XDQ7</accession>
<dbReference type="InterPro" id="IPR045584">
    <property type="entry name" value="Pilin-like"/>
</dbReference>
<reference evidence="3 4" key="1">
    <citation type="journal article" date="2016" name="PLoS ONE">
        <title>Complete Genome Sequence and Comparative Genomics of a Novel Myxobacterium Myxococcus hansupus.</title>
        <authorList>
            <person name="Sharma G."/>
            <person name="Narwani T."/>
            <person name="Subramanian S."/>
        </authorList>
    </citation>
    <scope>NUCLEOTIDE SEQUENCE [LARGE SCALE GENOMIC DNA]</scope>
    <source>
        <strain evidence="4">mixupus</strain>
    </source>
</reference>
<feature type="domain" description="Type II secretion system protein GspG C-terminal" evidence="2">
    <location>
        <begin position="43"/>
        <end position="132"/>
    </location>
</feature>
<dbReference type="InterPro" id="IPR013545">
    <property type="entry name" value="T2SS_protein-GspG_C"/>
</dbReference>
<evidence type="ECO:0000313" key="4">
    <source>
        <dbReference type="Proteomes" id="UP000009026"/>
    </source>
</evidence>
<feature type="transmembrane region" description="Helical" evidence="1">
    <location>
        <begin position="20"/>
        <end position="41"/>
    </location>
</feature>
<protein>
    <submittedName>
        <fullName evidence="3">General secretion pathway protein G</fullName>
    </submittedName>
</protein>
<keyword evidence="1" id="KW-0812">Transmembrane</keyword>
<dbReference type="RefSeq" id="WP_002639574.1">
    <property type="nucleotide sequence ID" value="NZ_CP012109.1"/>
</dbReference>
<proteinExistence type="predicted"/>
<keyword evidence="1" id="KW-1133">Transmembrane helix</keyword>
<evidence type="ECO:0000256" key="1">
    <source>
        <dbReference type="SAM" id="Phobius"/>
    </source>
</evidence>
<dbReference type="AlphaFoldDB" id="A0A0H4XDQ7"/>
<dbReference type="Proteomes" id="UP000009026">
    <property type="component" value="Chromosome"/>
</dbReference>
<organism evidence="3 4">
    <name type="scientific">Pseudomyxococcus hansupus</name>
    <dbReference type="NCBI Taxonomy" id="1297742"/>
    <lineage>
        <taxon>Bacteria</taxon>
        <taxon>Pseudomonadati</taxon>
        <taxon>Myxococcota</taxon>
        <taxon>Myxococcia</taxon>
        <taxon>Myxococcales</taxon>
        <taxon>Cystobacterineae</taxon>
        <taxon>Myxococcaceae</taxon>
        <taxon>Pseudomyxococcus</taxon>
    </lineage>
</organism>
<dbReference type="SUPFAM" id="SSF54523">
    <property type="entry name" value="Pili subunits"/>
    <property type="match status" value="1"/>
</dbReference>
<dbReference type="Gene3D" id="3.30.700.10">
    <property type="entry name" value="Glycoprotein, Type 4 Pilin"/>
    <property type="match status" value="1"/>
</dbReference>
<dbReference type="OrthoDB" id="9795612at2"/>
<keyword evidence="4" id="KW-1185">Reference proteome</keyword>
<evidence type="ECO:0000259" key="2">
    <source>
        <dbReference type="Pfam" id="PF08334"/>
    </source>
</evidence>
<evidence type="ECO:0000313" key="3">
    <source>
        <dbReference type="EMBL" id="AKQ66182.1"/>
    </source>
</evidence>